<dbReference type="SUPFAM" id="SSF53300">
    <property type="entry name" value="vWA-like"/>
    <property type="match status" value="7"/>
</dbReference>
<keyword evidence="4" id="KW-0732">Signal</keyword>
<dbReference type="SUPFAM" id="SSF57362">
    <property type="entry name" value="BPTI-like"/>
    <property type="match status" value="1"/>
</dbReference>
<evidence type="ECO:0000259" key="12">
    <source>
        <dbReference type="PROSITE" id="PS50853"/>
    </source>
</evidence>
<dbReference type="InterPro" id="IPR036116">
    <property type="entry name" value="FN3_sf"/>
</dbReference>
<evidence type="ECO:0000256" key="8">
    <source>
        <dbReference type="ARBA" id="ARBA00023157"/>
    </source>
</evidence>
<keyword evidence="14" id="KW-1185">Reference proteome</keyword>
<dbReference type="SMART" id="SM00131">
    <property type="entry name" value="KU"/>
    <property type="match status" value="1"/>
</dbReference>
<evidence type="ECO:0000313" key="14">
    <source>
        <dbReference type="Proteomes" id="UP000694523"/>
    </source>
</evidence>
<dbReference type="Ensembl" id="ENSNMLT00000035985.1">
    <property type="protein sequence ID" value="ENSNMLP00000032310.1"/>
    <property type="gene ID" value="ENSNMLG00000019590.1"/>
</dbReference>
<sequence length="1881" mass="207254">FLVRQEAGKDFVFLLDGSDGTRNDFPAMQSFVQRMVETLNVNDNRDRVSVVQYSRDPTVQFYLNTYTTKEDIMAKIRGLRHKGGRPLNTGAALQYLRDNVFTASAGSRRQEGVPQLLILLSGGRSFDSVDAPASALKQMGVLIFAIGTRNTDTREMQKISHEPSYALSVSDFNDLSNVQQQLQSSVEAVIVEAVDSANKDIVFLLDGSDGTRNGFPAMRDFVEKMVEKLNVGENNDRVSVVQYSRDADVSFYLNTHDTRDDVLDAVRGLRHRGGRPLNTGAALEYVKDNVFTNSSGSRRLQGVPQILILLNGGRSYDNVDTPAAALRNQGIIVFGIGAGRSYKAEMQKIAYNSSYALSVSDFADLPNAQEQLSSVMGTTMVRVTPQEAGKDFVFLLDGSDGTRNDFPAMQSFVQRMVETLNVNDNRDRVSVVQYSRDPTVQFYLNTYTTKEDIMAKIRGLRHKGGRPLNTGAALQYLRDNVFTASAGSRRQEGVPQLLILLSGGRSFDSVDAPASALKQMGVLIFAIGTRNTDTREMQKISHEPSYALSVSDFNDLPNVHNLFIFLLIFSAESQGPKKDIVFLIDGSDGVGREFPILQQFMRRVVETLNVGENKIRIGVVQYGDYPHADMYLNSHPSKEAVLSAILGLRPRGGRQRNLGQALEFLNSDVMTAARGSRRQEGVPQFVIAVSSGSSTDNIQQAAASLKRSRVVPFSIGTRDVNPTELQIVSYVPNFAYTVDDLPGLYTVQENVINTLTETSDEDFARMSPVFPDYEDVKRDVVFLIDGTSAVRNEFPAIRDMIRRVVDKLDVGLDAVRISVVQYSEEPKVEFLLNEHSTEAEVRNAVLRLRSKGGKVLNTGRALEFVGRTIYQRSAGSRVEEGVPQFLILVTGGKSADDVSTPADQLKRNQIAPLAVGSGNADPEELRQISLRPEFAHKVDSFSQLQNVEDKLLDSVKSTSAADIVYVPAPPVVDVIFLIDGSDNTGPTGIAHIRDFIFNIVQQLDVQPDQVRVGVVQYADRVKTEFSLNSHNNKAAVVSAIKRLRQMGGRSSDLADAINYVIQNELKPSAGVRPTEASQHLVVLTGGRSPQDVAIFGPQLKNSRVNCIGVGTSGADARQLAQIATSTEDVIQVPTFPSLPSIRERFISRLSGRLEEIPTDFGEPGEPAAKKADIVFLVDSSINVGRANFGEVMNFVSNLIDTYYNDRDDLRFALALYDTDVTDAFFLNSYKNKDDIISAIGQAEYKGGRRINTGAAIRYVQDKHFIKEKGSRRDEGTPQILILFTGGRSADDSKTAALGLKKTGVRIFAVGVGDILDELENVASESSTVARASTYVGLSELNEQILQALDDEIKGKPCVGVEVAAKPAACFSFVFIYLFTCCLPNVFSAQTNLQSKMGAILQRISKMEPISCSSGQTPSIQIGMLAMGSSSDAVQLDFTDNADVLLEQFRGLRTRGPFVLNGQTISAYNTRFKNRQDNVVVIHLTDGLDAPYAEMKRKVDEMQQSGVNSFILVALERVPKFEEAVLLEYGRGFRYTRPLRINIMDLDYELKEELDSISERECCGVMCKCSGTRGDRGAVGFSGPKGDPGGPGSQGHPGDEGGPGERGPPGVNGTQGFQGCPGQRVSKHCKWFQNDQPLKNPFTASDQEYVLNTISLRSFRSILNIFTCSAHWPLSVFIGNMRNTTTNNKKFIIIKHIKVCEEIVRLNNSETDDLHVFNITSSSLKLRWTSPDPKHFVYFEVAIMRLNDHAMVLRTNVSGTELSVDNLQSAQSYHAVVTAHTGDGHIVSTPITIHVFNFFDSSTSPLSLSLSNITLFLHAAPNEFADPCFLDYDLGDPCKDYKALWFFDYKNRLCAQFWYGGCGGNDNRFATEILPKILPNFL</sequence>
<dbReference type="Gene3D" id="2.60.40.10">
    <property type="entry name" value="Immunoglobulins"/>
    <property type="match status" value="1"/>
</dbReference>
<keyword evidence="5" id="KW-0677">Repeat</keyword>
<evidence type="ECO:0000313" key="13">
    <source>
        <dbReference type="Ensembl" id="ENSNMLP00000032310.1"/>
    </source>
</evidence>
<dbReference type="Pfam" id="PF01391">
    <property type="entry name" value="Collagen"/>
    <property type="match status" value="1"/>
</dbReference>
<dbReference type="GO" id="GO:0005581">
    <property type="term" value="C:collagen trimer"/>
    <property type="evidence" value="ECO:0007669"/>
    <property type="project" value="UniProtKB-KW"/>
</dbReference>
<evidence type="ECO:0000256" key="1">
    <source>
        <dbReference type="ARBA" id="ARBA00004498"/>
    </source>
</evidence>
<dbReference type="FunFam" id="4.10.410.10:FF:000020">
    <property type="entry name" value="Collagen, type VI, alpha 3"/>
    <property type="match status" value="1"/>
</dbReference>
<accession>A0A8C6UCA5</accession>
<dbReference type="InterPro" id="IPR002223">
    <property type="entry name" value="Kunitz_BPTI"/>
</dbReference>
<dbReference type="PROSITE" id="PS50853">
    <property type="entry name" value="FN3"/>
    <property type="match status" value="1"/>
</dbReference>
<evidence type="ECO:0000256" key="7">
    <source>
        <dbReference type="ARBA" id="ARBA00023119"/>
    </source>
</evidence>
<dbReference type="InterPro" id="IPR008160">
    <property type="entry name" value="Collagen"/>
</dbReference>
<dbReference type="CDD" id="cd00063">
    <property type="entry name" value="FN3"/>
    <property type="match status" value="1"/>
</dbReference>
<dbReference type="Gene3D" id="3.40.50.410">
    <property type="entry name" value="von Willebrand factor, type A domain"/>
    <property type="match status" value="7"/>
</dbReference>
<feature type="region of interest" description="Disordered" evidence="9">
    <location>
        <begin position="1577"/>
        <end position="1620"/>
    </location>
</feature>
<evidence type="ECO:0000256" key="2">
    <source>
        <dbReference type="ARBA" id="ARBA00022525"/>
    </source>
</evidence>
<feature type="domain" description="VWFA" evidence="10">
    <location>
        <begin position="579"/>
        <end position="755"/>
    </location>
</feature>
<dbReference type="GO" id="GO:0004867">
    <property type="term" value="F:serine-type endopeptidase inhibitor activity"/>
    <property type="evidence" value="ECO:0007669"/>
    <property type="project" value="InterPro"/>
</dbReference>
<keyword evidence="8" id="KW-1015">Disulfide bond</keyword>
<feature type="domain" description="VWFA" evidence="10">
    <location>
        <begin position="200"/>
        <end position="372"/>
    </location>
</feature>
<feature type="domain" description="VWFA" evidence="10">
    <location>
        <begin position="391"/>
        <end position="563"/>
    </location>
</feature>
<evidence type="ECO:0000256" key="5">
    <source>
        <dbReference type="ARBA" id="ARBA00022737"/>
    </source>
</evidence>
<dbReference type="CDD" id="cd22635">
    <property type="entry name" value="Kunitz_papilin"/>
    <property type="match status" value="1"/>
</dbReference>
<dbReference type="Pfam" id="PF00014">
    <property type="entry name" value="Kunitz_BPTI"/>
    <property type="match status" value="1"/>
</dbReference>
<dbReference type="Pfam" id="PF00041">
    <property type="entry name" value="fn3"/>
    <property type="match status" value="1"/>
</dbReference>
<dbReference type="Proteomes" id="UP000694523">
    <property type="component" value="Unplaced"/>
</dbReference>
<feature type="domain" description="VWFA" evidence="10">
    <location>
        <begin position="1172"/>
        <end position="1352"/>
    </location>
</feature>
<keyword evidence="3" id="KW-0272">Extracellular matrix</keyword>
<reference evidence="13" key="2">
    <citation type="submission" date="2025-09" db="UniProtKB">
        <authorList>
            <consortium name="Ensembl"/>
        </authorList>
    </citation>
    <scope>IDENTIFICATION</scope>
</reference>
<dbReference type="InterPro" id="IPR013783">
    <property type="entry name" value="Ig-like_fold"/>
</dbReference>
<feature type="domain" description="VWFA" evidence="10">
    <location>
        <begin position="10"/>
        <end position="182"/>
    </location>
</feature>
<protein>
    <submittedName>
        <fullName evidence="13">Collagen, type VI, alpha 3</fullName>
    </submittedName>
</protein>
<name>A0A8C6UCA5_9GOBI</name>
<evidence type="ECO:0000256" key="4">
    <source>
        <dbReference type="ARBA" id="ARBA00022729"/>
    </source>
</evidence>
<dbReference type="GO" id="GO:0007155">
    <property type="term" value="P:cell adhesion"/>
    <property type="evidence" value="ECO:0007669"/>
    <property type="project" value="UniProtKB-KW"/>
</dbReference>
<dbReference type="GO" id="GO:0005615">
    <property type="term" value="C:extracellular space"/>
    <property type="evidence" value="ECO:0007669"/>
    <property type="project" value="TreeGrafter"/>
</dbReference>
<dbReference type="PRINTS" id="PR00453">
    <property type="entry name" value="VWFADOMAIN"/>
</dbReference>
<dbReference type="Gene3D" id="4.10.410.10">
    <property type="entry name" value="Pancreatic trypsin inhibitor Kunitz domain"/>
    <property type="match status" value="1"/>
</dbReference>
<dbReference type="InterPro" id="IPR036880">
    <property type="entry name" value="Kunitz_BPTI_sf"/>
</dbReference>
<keyword evidence="7" id="KW-0176">Collagen</keyword>
<dbReference type="SMART" id="SM00327">
    <property type="entry name" value="VWA"/>
    <property type="match status" value="7"/>
</dbReference>
<dbReference type="FunFam" id="3.40.50.410:FF:000003">
    <property type="entry name" value="Collagen type VI alpha 3 chain"/>
    <property type="match status" value="7"/>
</dbReference>
<dbReference type="PANTHER" id="PTHR24020:SF13">
    <property type="entry name" value="COLLAGEN ALPHA-3(VI) CHAIN"/>
    <property type="match status" value="1"/>
</dbReference>
<dbReference type="PROSITE" id="PS50234">
    <property type="entry name" value="VWFA"/>
    <property type="match status" value="7"/>
</dbReference>
<dbReference type="PANTHER" id="PTHR24020">
    <property type="entry name" value="COLLAGEN ALPHA"/>
    <property type="match status" value="1"/>
</dbReference>
<feature type="domain" description="Fibronectin type-III" evidence="12">
    <location>
        <begin position="1709"/>
        <end position="1800"/>
    </location>
</feature>
<feature type="domain" description="BPTI/Kunitz inhibitor" evidence="11">
    <location>
        <begin position="1827"/>
        <end position="1871"/>
    </location>
</feature>
<evidence type="ECO:0000259" key="10">
    <source>
        <dbReference type="PROSITE" id="PS50234"/>
    </source>
</evidence>
<comment type="subcellular location">
    <subcellularLocation>
        <location evidence="1">Secreted</location>
        <location evidence="1">Extracellular space</location>
        <location evidence="1">Extracellular matrix</location>
    </subcellularLocation>
</comment>
<organism evidence="13 14">
    <name type="scientific">Neogobius melanostomus</name>
    <name type="common">round goby</name>
    <dbReference type="NCBI Taxonomy" id="47308"/>
    <lineage>
        <taxon>Eukaryota</taxon>
        <taxon>Metazoa</taxon>
        <taxon>Chordata</taxon>
        <taxon>Craniata</taxon>
        <taxon>Vertebrata</taxon>
        <taxon>Euteleostomi</taxon>
        <taxon>Actinopterygii</taxon>
        <taxon>Neopterygii</taxon>
        <taxon>Teleostei</taxon>
        <taxon>Neoteleostei</taxon>
        <taxon>Acanthomorphata</taxon>
        <taxon>Gobiaria</taxon>
        <taxon>Gobiiformes</taxon>
        <taxon>Gobioidei</taxon>
        <taxon>Gobiidae</taxon>
        <taxon>Benthophilinae</taxon>
        <taxon>Neogobiini</taxon>
        <taxon>Neogobius</taxon>
    </lineage>
</organism>
<reference evidence="13" key="1">
    <citation type="submission" date="2025-08" db="UniProtKB">
        <authorList>
            <consortium name="Ensembl"/>
        </authorList>
    </citation>
    <scope>IDENTIFICATION</scope>
</reference>
<keyword evidence="6" id="KW-0130">Cell adhesion</keyword>
<evidence type="ECO:0000256" key="6">
    <source>
        <dbReference type="ARBA" id="ARBA00022889"/>
    </source>
</evidence>
<evidence type="ECO:0000256" key="9">
    <source>
        <dbReference type="SAM" id="MobiDB-lite"/>
    </source>
</evidence>
<feature type="compositionally biased region" description="Gly residues" evidence="9">
    <location>
        <begin position="1585"/>
        <end position="1606"/>
    </location>
</feature>
<dbReference type="SUPFAM" id="SSF49265">
    <property type="entry name" value="Fibronectin type III"/>
    <property type="match status" value="1"/>
</dbReference>
<dbReference type="InterPro" id="IPR050525">
    <property type="entry name" value="ECM_Assembly_Org"/>
</dbReference>
<dbReference type="InterPro" id="IPR003961">
    <property type="entry name" value="FN3_dom"/>
</dbReference>
<evidence type="ECO:0000259" key="11">
    <source>
        <dbReference type="PROSITE" id="PS50279"/>
    </source>
</evidence>
<evidence type="ECO:0000256" key="3">
    <source>
        <dbReference type="ARBA" id="ARBA00022530"/>
    </source>
</evidence>
<feature type="domain" description="VWFA" evidence="10">
    <location>
        <begin position="973"/>
        <end position="1149"/>
    </location>
</feature>
<proteinExistence type="predicted"/>
<dbReference type="InterPro" id="IPR036465">
    <property type="entry name" value="vWFA_dom_sf"/>
</dbReference>
<keyword evidence="2" id="KW-0964">Secreted</keyword>
<feature type="domain" description="VWFA" evidence="10">
    <location>
        <begin position="779"/>
        <end position="951"/>
    </location>
</feature>
<dbReference type="PROSITE" id="PS50279">
    <property type="entry name" value="BPTI_KUNITZ_2"/>
    <property type="match status" value="1"/>
</dbReference>
<dbReference type="Pfam" id="PF00092">
    <property type="entry name" value="VWA"/>
    <property type="match status" value="7"/>
</dbReference>
<dbReference type="InterPro" id="IPR002035">
    <property type="entry name" value="VWF_A"/>
</dbReference>